<comment type="caution">
    <text evidence="10">The sequence shown here is derived from an EMBL/GenBank/DDBJ whole genome shotgun (WGS) entry which is preliminary data.</text>
</comment>
<keyword evidence="11" id="KW-1185">Reference proteome</keyword>
<evidence type="ECO:0000256" key="4">
    <source>
        <dbReference type="ARBA" id="ARBA00022989"/>
    </source>
</evidence>
<dbReference type="Proteomes" id="UP001365128">
    <property type="component" value="Unassembled WGS sequence"/>
</dbReference>
<dbReference type="PANTHER" id="PTHR47808">
    <property type="entry name" value="INNER NUCLEAR MEMBRANE PROTEIN HEH2-RELATED"/>
    <property type="match status" value="1"/>
</dbReference>
<feature type="compositionally biased region" description="Acidic residues" evidence="7">
    <location>
        <begin position="305"/>
        <end position="321"/>
    </location>
</feature>
<accession>A0ABR1ML63</accession>
<dbReference type="InterPro" id="IPR041885">
    <property type="entry name" value="MAN1_winged_helix_dom"/>
</dbReference>
<reference evidence="10 11" key="1">
    <citation type="submission" date="2024-04" db="EMBL/GenBank/DDBJ databases">
        <title>Phyllosticta paracitricarpa is synonymous to the EU quarantine fungus P. citricarpa based on phylogenomic analyses.</title>
        <authorList>
            <consortium name="Lawrence Berkeley National Laboratory"/>
            <person name="Van Ingen-Buijs V.A."/>
            <person name="Van Westerhoven A.C."/>
            <person name="Haridas S."/>
            <person name="Skiadas P."/>
            <person name="Martin F."/>
            <person name="Groenewald J.Z."/>
            <person name="Crous P.W."/>
            <person name="Seidl M.F."/>
        </authorList>
    </citation>
    <scope>NUCLEOTIDE SEQUENCE [LARGE SCALE GENOMIC DNA]</scope>
    <source>
        <strain evidence="10 11">CBS 122670</strain>
    </source>
</reference>
<keyword evidence="3" id="KW-0812">Transmembrane</keyword>
<keyword evidence="6" id="KW-0539">Nucleus</keyword>
<feature type="region of interest" description="Disordered" evidence="7">
    <location>
        <begin position="56"/>
        <end position="321"/>
    </location>
</feature>
<feature type="compositionally biased region" description="Basic and acidic residues" evidence="7">
    <location>
        <begin position="242"/>
        <end position="258"/>
    </location>
</feature>
<evidence type="ECO:0000256" key="5">
    <source>
        <dbReference type="ARBA" id="ARBA00023136"/>
    </source>
</evidence>
<evidence type="ECO:0000256" key="2">
    <source>
        <dbReference type="ARBA" id="ARBA00022553"/>
    </source>
</evidence>
<evidence type="ECO:0000259" key="9">
    <source>
        <dbReference type="Pfam" id="PF12949"/>
    </source>
</evidence>
<evidence type="ECO:0000256" key="3">
    <source>
        <dbReference type="ARBA" id="ARBA00022692"/>
    </source>
</evidence>
<feature type="compositionally biased region" description="Basic and acidic residues" evidence="7">
    <location>
        <begin position="267"/>
        <end position="278"/>
    </location>
</feature>
<evidence type="ECO:0000256" key="7">
    <source>
        <dbReference type="SAM" id="MobiDB-lite"/>
    </source>
</evidence>
<dbReference type="InterPro" id="IPR036361">
    <property type="entry name" value="SAP_dom_sf"/>
</dbReference>
<keyword evidence="4" id="KW-1133">Transmembrane helix</keyword>
<dbReference type="PANTHER" id="PTHR47808:SF2">
    <property type="entry name" value="LEM DOMAIN-CONTAINING PROTEIN 2"/>
    <property type="match status" value="1"/>
</dbReference>
<dbReference type="InterPro" id="IPR018996">
    <property type="entry name" value="Man1/Src1-like_C"/>
</dbReference>
<protein>
    <submittedName>
        <fullName evidence="10">Sister chromatid separation protein-like protein</fullName>
    </submittedName>
</protein>
<evidence type="ECO:0000313" key="10">
    <source>
        <dbReference type="EMBL" id="KAK7552511.1"/>
    </source>
</evidence>
<dbReference type="Pfam" id="PF09402">
    <property type="entry name" value="MSC"/>
    <property type="match status" value="1"/>
</dbReference>
<proteinExistence type="predicted"/>
<evidence type="ECO:0000259" key="8">
    <source>
        <dbReference type="Pfam" id="PF09402"/>
    </source>
</evidence>
<feature type="compositionally biased region" description="Basic and acidic residues" evidence="7">
    <location>
        <begin position="192"/>
        <end position="203"/>
    </location>
</feature>
<feature type="domain" description="HeH/LEM" evidence="9">
    <location>
        <begin position="12"/>
        <end position="46"/>
    </location>
</feature>
<gene>
    <name evidence="10" type="ORF">IWX46DRAFT_591628</name>
</gene>
<evidence type="ECO:0000256" key="6">
    <source>
        <dbReference type="ARBA" id="ARBA00023242"/>
    </source>
</evidence>
<name>A0ABR1ML63_9PEZI</name>
<dbReference type="CDD" id="cd12935">
    <property type="entry name" value="LEM_like"/>
    <property type="match status" value="1"/>
</dbReference>
<dbReference type="InterPro" id="IPR025856">
    <property type="entry name" value="HeH/LEM_domain"/>
</dbReference>
<sequence length="750" mass="84317">MDEEHLLPGFNPNSVTAPRLRSILIQHNVRYSSSAKKPELVALFNEHVLPQAQHQLAARSRTKRSARGIVDVPSSRENSVAGSVAGEESDENEVPSLHPPESIRRSTRRSTREPTAESEASSYYSNASRRSTRRTARAETEESDAPSVTPSVSRRSTRRTIASVEPDLDLTPVPREQPQRVPSKRTSTKHARAQEYEVDEHPPPSRRSRPSTSNTPHVQYEEDHSSPFTQDNPFQSGSPEPRVYDRDRRRTLGVDGKERRKSSSGRRKTDYANVHQEEDVTVPSSSTFEAPRLRRKKEPSPVPEQESESEADGQIEDGDMGEEFTPEEQLELVRERAKNGQVDILPPRRNKVARQTPAALKTAPWAILVALLGGFATWWRQEKLEVGYCGVGRPSTSIAGMEIPEWAQPLEVLQPQCEPCPQHAYCYPKLHTTCDPDFVLRPHPLSFNGLVPLAPTCEPDGEKARKVKAVADRAVEELRERNAKFECGDLVDDTGKHAPGPEINEVDLKLDMATKRRRGMSQGEFDDLWASAIGEITGRDEIETKVDGDTGRRTLASTSLARMSLACAARRSVRLALVRHLWKLMSAVAIFGVYTYARFSIKSRNTTEERARTLAKIALDKLAVQAALHAQDPHAFPESFISMAQLRDDILREEFSAKRRARLWDRVQHKVEQNSNVRPSVRENRSGDVSRVWEWIGAVAAIEDKSTPLARSVHERNRLSGVGYVDSPSQQLIKEETGQERNWDEGRPIY</sequence>
<feature type="compositionally biased region" description="Low complexity" evidence="7">
    <location>
        <begin position="117"/>
        <end position="129"/>
    </location>
</feature>
<keyword evidence="2" id="KW-0597">Phosphoprotein</keyword>
<feature type="compositionally biased region" description="Basic residues" evidence="7">
    <location>
        <begin position="182"/>
        <end position="191"/>
    </location>
</feature>
<dbReference type="Gene3D" id="1.10.10.1180">
    <property type="entry name" value="MAN1, winged-helix domain"/>
    <property type="match status" value="1"/>
</dbReference>
<keyword evidence="5" id="KW-0472">Membrane</keyword>
<dbReference type="Pfam" id="PF12949">
    <property type="entry name" value="HeH"/>
    <property type="match status" value="1"/>
</dbReference>
<dbReference type="InterPro" id="IPR044780">
    <property type="entry name" value="Heh2/Src1"/>
</dbReference>
<dbReference type="EMBL" id="JBBPDW010000005">
    <property type="protein sequence ID" value="KAK7552511.1"/>
    <property type="molecule type" value="Genomic_DNA"/>
</dbReference>
<comment type="subcellular location">
    <subcellularLocation>
        <location evidence="1">Nucleus inner membrane</location>
    </subcellularLocation>
</comment>
<organism evidence="10 11">
    <name type="scientific">Phyllosticta citricarpa</name>
    <dbReference type="NCBI Taxonomy" id="55181"/>
    <lineage>
        <taxon>Eukaryota</taxon>
        <taxon>Fungi</taxon>
        <taxon>Dikarya</taxon>
        <taxon>Ascomycota</taxon>
        <taxon>Pezizomycotina</taxon>
        <taxon>Dothideomycetes</taxon>
        <taxon>Dothideomycetes incertae sedis</taxon>
        <taxon>Botryosphaeriales</taxon>
        <taxon>Phyllostictaceae</taxon>
        <taxon>Phyllosticta</taxon>
    </lineage>
</organism>
<feature type="compositionally biased region" description="Polar residues" evidence="7">
    <location>
        <begin position="226"/>
        <end position="238"/>
    </location>
</feature>
<evidence type="ECO:0000256" key="1">
    <source>
        <dbReference type="ARBA" id="ARBA00004540"/>
    </source>
</evidence>
<evidence type="ECO:0000313" key="11">
    <source>
        <dbReference type="Proteomes" id="UP001365128"/>
    </source>
</evidence>
<dbReference type="Gene3D" id="1.10.720.30">
    <property type="entry name" value="SAP domain"/>
    <property type="match status" value="1"/>
</dbReference>
<feature type="domain" description="Man1/Src1-like C-terminal" evidence="8">
    <location>
        <begin position="367"/>
        <end position="697"/>
    </location>
</feature>